<dbReference type="GO" id="GO:0009279">
    <property type="term" value="C:cell outer membrane"/>
    <property type="evidence" value="ECO:0007669"/>
    <property type="project" value="UniProtKB-SubCell"/>
</dbReference>
<evidence type="ECO:0000256" key="7">
    <source>
        <dbReference type="ARBA" id="ARBA00023237"/>
    </source>
</evidence>
<dbReference type="GO" id="GO:0015344">
    <property type="term" value="F:siderophore uptake transmembrane transporter activity"/>
    <property type="evidence" value="ECO:0007669"/>
    <property type="project" value="TreeGrafter"/>
</dbReference>
<comment type="subcellular location">
    <subcellularLocation>
        <location evidence="1">Cell outer membrane</location>
        <topology evidence="1">Multi-pass membrane protein</topology>
    </subcellularLocation>
</comment>
<comment type="caution">
    <text evidence="8">The sequence shown here is derived from an EMBL/GenBank/DDBJ whole genome shotgun (WGS) entry which is preliminary data.</text>
</comment>
<dbReference type="EMBL" id="LJNI01000001">
    <property type="protein sequence ID" value="KPJ74552.1"/>
    <property type="molecule type" value="Genomic_DNA"/>
</dbReference>
<dbReference type="GO" id="GO:0044718">
    <property type="term" value="P:siderophore transmembrane transport"/>
    <property type="evidence" value="ECO:0007669"/>
    <property type="project" value="TreeGrafter"/>
</dbReference>
<evidence type="ECO:0000256" key="2">
    <source>
        <dbReference type="ARBA" id="ARBA00022448"/>
    </source>
</evidence>
<gene>
    <name evidence="8" type="ORF">AMJ52_00085</name>
</gene>
<keyword evidence="2" id="KW-0813">Transport</keyword>
<evidence type="ECO:0000256" key="4">
    <source>
        <dbReference type="ARBA" id="ARBA00022692"/>
    </source>
</evidence>
<organism evidence="8 9">
    <name type="scientific">candidate division TA06 bacterium DG_78</name>
    <dbReference type="NCBI Taxonomy" id="1703772"/>
    <lineage>
        <taxon>Bacteria</taxon>
        <taxon>Bacteria division TA06</taxon>
    </lineage>
</organism>
<name>A0A0S7YII7_UNCT6</name>
<evidence type="ECO:0000256" key="3">
    <source>
        <dbReference type="ARBA" id="ARBA00022452"/>
    </source>
</evidence>
<dbReference type="InterPro" id="IPR036942">
    <property type="entry name" value="Beta-barrel_TonB_sf"/>
</dbReference>
<evidence type="ECO:0000256" key="1">
    <source>
        <dbReference type="ARBA" id="ARBA00004571"/>
    </source>
</evidence>
<dbReference type="AlphaFoldDB" id="A0A0S7YII7"/>
<dbReference type="InterPro" id="IPR039426">
    <property type="entry name" value="TonB-dep_rcpt-like"/>
</dbReference>
<protein>
    <submittedName>
        <fullName evidence="8">Uncharacterized protein</fullName>
    </submittedName>
</protein>
<keyword evidence="6" id="KW-0472">Membrane</keyword>
<proteinExistence type="predicted"/>
<keyword evidence="7" id="KW-0998">Cell outer membrane</keyword>
<reference evidence="8 9" key="1">
    <citation type="journal article" date="2015" name="Microbiome">
        <title>Genomic resolution of linkages in carbon, nitrogen, and sulfur cycling among widespread estuary sediment bacteria.</title>
        <authorList>
            <person name="Baker B.J."/>
            <person name="Lazar C.S."/>
            <person name="Teske A.P."/>
            <person name="Dick G.J."/>
        </authorList>
    </citation>
    <scope>NUCLEOTIDE SEQUENCE [LARGE SCALE GENOMIC DNA]</scope>
    <source>
        <strain evidence="8">DG_78</strain>
    </source>
</reference>
<evidence type="ECO:0000256" key="5">
    <source>
        <dbReference type="ARBA" id="ARBA00022729"/>
    </source>
</evidence>
<evidence type="ECO:0000256" key="6">
    <source>
        <dbReference type="ARBA" id="ARBA00023136"/>
    </source>
</evidence>
<accession>A0A0S7YII7</accession>
<dbReference type="Proteomes" id="UP000051012">
    <property type="component" value="Unassembled WGS sequence"/>
</dbReference>
<dbReference type="Gene3D" id="2.40.170.20">
    <property type="entry name" value="TonB-dependent receptor, beta-barrel domain"/>
    <property type="match status" value="1"/>
</dbReference>
<dbReference type="PANTHER" id="PTHR30069:SF29">
    <property type="entry name" value="HEMOGLOBIN AND HEMOGLOBIN-HAPTOGLOBIN-BINDING PROTEIN 1-RELATED"/>
    <property type="match status" value="1"/>
</dbReference>
<dbReference type="SUPFAM" id="SSF56935">
    <property type="entry name" value="Porins"/>
    <property type="match status" value="1"/>
</dbReference>
<sequence>MLLMFLFLMNNDSLPVDSVTVDSLTADSLLVYEVPEIIHFYPCDTATPYTIACMTKTNVFTGYDQSLTDYFFITPLTLHIYGIGQLSMIAQRGQNPEHTALFLNGHRLSNPLFGYFNTVVLPVQFFESMSIGGDAMTSSSQSINFTSKINRYDKPFSYVNYTFGNFGNSMYNIDFTRPITNDIGFYLSALYQKFDGYSEHDDFQMTSFYTNWYYNQILPTRFDIVYFSNDYGLPNSPVDTLYGRGKETFVDASFVAGLNNHRVAVYYSMNENDYSEPFAHTSLIKNYGVHTRSNHVVHDFIVRYGCMAQRSTIKSDLLGPHNINGCALWLQVEKSFKRFFLTVANRGEWISNHDILYLPQIIFGLDIYDSTYVTGAVSRHFRTPSIVETYESNSIPYPYYPIQGNNDLLPEYYWIQELGIRKKNSFVINFYKYDFTNRIVTQLDDEGFYIPQNIESWQTIGVEGYLEVPFYVRRHGDGNSLTEISAGCSGNYLFKGDSLYLVPKDVSSLYLTLRRLTERFSFSALIKERFIGIRHDVSGQTLNSFSLFSIAGTIKFITLSCTLTLDNILDESYDYIPNYSMPPRSFALSIKWEFWD</sequence>
<keyword evidence="3" id="KW-1134">Transmembrane beta strand</keyword>
<evidence type="ECO:0000313" key="9">
    <source>
        <dbReference type="Proteomes" id="UP000051012"/>
    </source>
</evidence>
<keyword evidence="5" id="KW-0732">Signal</keyword>
<evidence type="ECO:0000313" key="8">
    <source>
        <dbReference type="EMBL" id="KPJ74552.1"/>
    </source>
</evidence>
<keyword evidence="4" id="KW-0812">Transmembrane</keyword>
<dbReference type="PANTHER" id="PTHR30069">
    <property type="entry name" value="TONB-DEPENDENT OUTER MEMBRANE RECEPTOR"/>
    <property type="match status" value="1"/>
</dbReference>